<proteinExistence type="predicted"/>
<dbReference type="PANTHER" id="PTHR43742">
    <property type="entry name" value="TRIMETHYLAMINE-N-OXIDE REDUCTASE"/>
    <property type="match status" value="1"/>
</dbReference>
<feature type="domain" description="Molybdopterin oxidoreductase" evidence="4">
    <location>
        <begin position="49"/>
        <end position="342"/>
    </location>
</feature>
<dbReference type="SUPFAM" id="SSF53706">
    <property type="entry name" value="Formate dehydrogenase/DMSO reductase, domains 1-3"/>
    <property type="match status" value="1"/>
</dbReference>
<dbReference type="InterPro" id="IPR050612">
    <property type="entry name" value="Prok_Mopterin_Oxidored"/>
</dbReference>
<dbReference type="GO" id="GO:0016491">
    <property type="term" value="F:oxidoreductase activity"/>
    <property type="evidence" value="ECO:0007669"/>
    <property type="project" value="UniProtKB-KW"/>
</dbReference>
<organism evidence="5 6">
    <name type="scientific">Cereibacter changlensis</name>
    <dbReference type="NCBI Taxonomy" id="402884"/>
    <lineage>
        <taxon>Bacteria</taxon>
        <taxon>Pseudomonadati</taxon>
        <taxon>Pseudomonadota</taxon>
        <taxon>Alphaproteobacteria</taxon>
        <taxon>Rhodobacterales</taxon>
        <taxon>Paracoccaceae</taxon>
        <taxon>Cereibacter</taxon>
    </lineage>
</organism>
<sequence length="342" mass="36832">MTSYTASHWGIYEVDRTEDGAPALRPLSDDPDPSPIGLHQLAPEVMACRIRRPAIRKSWLEGGPGSRPELRGAEPFVEAPWDEALDLVAAEVARVSAAHGNAAIFGGSYGWASAGRFHHAQSQIHRFLNMAGGYVRHTESYSLGAAHVIMPHIVGSMADMMADHSTWDVLADHTRLFVCFGGVPAKNAQSSPGGAGRHRVRDGLRGMAEAGCRFVNIGPCHDNLDTGHPAEWIPCRPNTDAALMLALAWQLQAEGLHDAAFLASHTTGYDRFAAYLTGALDGVPKSPDWAEPITGVPAAQIVALARDMAASRTMLNISWSLQRAHHGEQPFWMLVTLAAMLG</sequence>
<keyword evidence="3" id="KW-0560">Oxidoreductase</keyword>
<dbReference type="EMBL" id="QKZS01000028">
    <property type="protein sequence ID" value="PZX47848.1"/>
    <property type="molecule type" value="Genomic_DNA"/>
</dbReference>
<evidence type="ECO:0000259" key="4">
    <source>
        <dbReference type="Pfam" id="PF00384"/>
    </source>
</evidence>
<dbReference type="Pfam" id="PF00384">
    <property type="entry name" value="Molybdopterin"/>
    <property type="match status" value="1"/>
</dbReference>
<dbReference type="AlphaFoldDB" id="A0A2W7QH37"/>
<keyword evidence="2" id="KW-0500">Molybdenum</keyword>
<dbReference type="GO" id="GO:0030288">
    <property type="term" value="C:outer membrane-bounded periplasmic space"/>
    <property type="evidence" value="ECO:0007669"/>
    <property type="project" value="TreeGrafter"/>
</dbReference>
<evidence type="ECO:0000313" key="6">
    <source>
        <dbReference type="Proteomes" id="UP000249538"/>
    </source>
</evidence>
<comment type="cofactor">
    <cofactor evidence="1">
        <name>Mo-bis(molybdopterin guanine dinucleotide)</name>
        <dbReference type="ChEBI" id="CHEBI:60539"/>
    </cofactor>
</comment>
<name>A0A2W7QH37_9RHOB</name>
<dbReference type="Gene3D" id="3.40.228.10">
    <property type="entry name" value="Dimethylsulfoxide Reductase, domain 2"/>
    <property type="match status" value="1"/>
</dbReference>
<evidence type="ECO:0000256" key="2">
    <source>
        <dbReference type="ARBA" id="ARBA00022505"/>
    </source>
</evidence>
<dbReference type="GO" id="GO:0009061">
    <property type="term" value="P:anaerobic respiration"/>
    <property type="evidence" value="ECO:0007669"/>
    <property type="project" value="TreeGrafter"/>
</dbReference>
<reference evidence="5 6" key="1">
    <citation type="submission" date="2018-06" db="EMBL/GenBank/DDBJ databases">
        <title>Genomic Encyclopedia of Archaeal and Bacterial Type Strains, Phase II (KMG-II): from individual species to whole genera.</title>
        <authorList>
            <person name="Goeker M."/>
        </authorList>
    </citation>
    <scope>NUCLEOTIDE SEQUENCE [LARGE SCALE GENOMIC DNA]</scope>
    <source>
        <strain evidence="5 6">DSM 18774</strain>
    </source>
</reference>
<dbReference type="Proteomes" id="UP000249538">
    <property type="component" value="Unassembled WGS sequence"/>
</dbReference>
<evidence type="ECO:0000256" key="1">
    <source>
        <dbReference type="ARBA" id="ARBA00001942"/>
    </source>
</evidence>
<dbReference type="PANTHER" id="PTHR43742:SF10">
    <property type="entry name" value="TRIMETHYLAMINE-N-OXIDE REDUCTASE 2"/>
    <property type="match status" value="1"/>
</dbReference>
<comment type="caution">
    <text evidence="5">The sequence shown here is derived from an EMBL/GenBank/DDBJ whole genome shotgun (WGS) entry which is preliminary data.</text>
</comment>
<evidence type="ECO:0000256" key="3">
    <source>
        <dbReference type="ARBA" id="ARBA00023002"/>
    </source>
</evidence>
<accession>A0A2W7QH37</accession>
<dbReference type="Gene3D" id="3.40.50.740">
    <property type="match status" value="1"/>
</dbReference>
<dbReference type="GO" id="GO:0030151">
    <property type="term" value="F:molybdenum ion binding"/>
    <property type="evidence" value="ECO:0007669"/>
    <property type="project" value="TreeGrafter"/>
</dbReference>
<evidence type="ECO:0000313" key="5">
    <source>
        <dbReference type="EMBL" id="PZX47848.1"/>
    </source>
</evidence>
<protein>
    <submittedName>
        <fullName evidence="5">Biotin/methionine sulfoxide reductase</fullName>
    </submittedName>
</protein>
<dbReference type="GO" id="GO:0009055">
    <property type="term" value="F:electron transfer activity"/>
    <property type="evidence" value="ECO:0007669"/>
    <property type="project" value="TreeGrafter"/>
</dbReference>
<dbReference type="InterPro" id="IPR006656">
    <property type="entry name" value="Mopterin_OxRdtase"/>
</dbReference>
<gene>
    <name evidence="5" type="ORF">LX76_04377</name>
</gene>